<protein>
    <submittedName>
        <fullName evidence="3">Uncharacterized protein</fullName>
    </submittedName>
</protein>
<dbReference type="RefSeq" id="WP_132481850.1">
    <property type="nucleotide sequence ID" value="NZ_SMKW01000005.1"/>
</dbReference>
<evidence type="ECO:0000256" key="1">
    <source>
        <dbReference type="SAM" id="MobiDB-lite"/>
    </source>
</evidence>
<name>A0A4R4ZEA1_9PSEU</name>
<feature type="compositionally biased region" description="Low complexity" evidence="1">
    <location>
        <begin position="207"/>
        <end position="216"/>
    </location>
</feature>
<feature type="region of interest" description="Disordered" evidence="1">
    <location>
        <begin position="162"/>
        <end position="246"/>
    </location>
</feature>
<dbReference type="Proteomes" id="UP000294947">
    <property type="component" value="Unassembled WGS sequence"/>
</dbReference>
<evidence type="ECO:0000313" key="3">
    <source>
        <dbReference type="EMBL" id="TDD54722.1"/>
    </source>
</evidence>
<keyword evidence="2" id="KW-1133">Transmembrane helix</keyword>
<keyword evidence="2" id="KW-0472">Membrane</keyword>
<gene>
    <name evidence="3" type="ORF">E1288_05630</name>
</gene>
<keyword evidence="4" id="KW-1185">Reference proteome</keyword>
<dbReference type="OrthoDB" id="5176791at2"/>
<dbReference type="EMBL" id="SMKW01000005">
    <property type="protein sequence ID" value="TDD54722.1"/>
    <property type="molecule type" value="Genomic_DNA"/>
</dbReference>
<proteinExistence type="predicted"/>
<feature type="compositionally biased region" description="Pro residues" evidence="1">
    <location>
        <begin position="163"/>
        <end position="206"/>
    </location>
</feature>
<evidence type="ECO:0000256" key="2">
    <source>
        <dbReference type="SAM" id="Phobius"/>
    </source>
</evidence>
<sequence length="312" mass="32250">MGARGKPNPLVRPNALGRTVSAGLVGLAITASTFLGAGAAYAADPLVVDQPLAIVDAEPGQQITIAPSTLDFKVREAVLLAMPLAFGPADDAAKKFAALTPIPLGPAREGRTFYSGKDIADAAAPRLAEIGLPEKKVDAVTWHFTNLVSLGNALTVKVAKPAVEPPPTTQQPTPEQPKPTPNPPPSTNPAPPSPTLPAPTTPPPALTPSGGAPGALSVLPPSLRDLQGGSLPWGQARYGQVPGLTPDIGDLQKQSQEQQKAREQQEEIRAAGKAEALPTEVTDRVAAPVLLAAISLAVVTATLVRSWVLRRH</sequence>
<comment type="caution">
    <text evidence="3">The sequence shown here is derived from an EMBL/GenBank/DDBJ whole genome shotgun (WGS) entry which is preliminary data.</text>
</comment>
<reference evidence="3 4" key="1">
    <citation type="submission" date="2019-03" db="EMBL/GenBank/DDBJ databases">
        <title>Draft genome sequences of novel Actinobacteria.</title>
        <authorList>
            <person name="Sahin N."/>
            <person name="Ay H."/>
            <person name="Saygin H."/>
        </authorList>
    </citation>
    <scope>NUCLEOTIDE SEQUENCE [LARGE SCALE GENOMIC DNA]</scope>
    <source>
        <strain evidence="3 4">7K502</strain>
    </source>
</reference>
<feature type="transmembrane region" description="Helical" evidence="2">
    <location>
        <begin position="285"/>
        <end position="308"/>
    </location>
</feature>
<accession>A0A4R4ZEA1</accession>
<dbReference type="AlphaFoldDB" id="A0A4R4ZEA1"/>
<organism evidence="3 4">
    <name type="scientific">Saccharopolyspora elongata</name>
    <dbReference type="NCBI Taxonomy" id="2530387"/>
    <lineage>
        <taxon>Bacteria</taxon>
        <taxon>Bacillati</taxon>
        <taxon>Actinomycetota</taxon>
        <taxon>Actinomycetes</taxon>
        <taxon>Pseudonocardiales</taxon>
        <taxon>Pseudonocardiaceae</taxon>
        <taxon>Saccharopolyspora</taxon>
    </lineage>
</organism>
<evidence type="ECO:0000313" key="4">
    <source>
        <dbReference type="Proteomes" id="UP000294947"/>
    </source>
</evidence>
<keyword evidence="2" id="KW-0812">Transmembrane</keyword>